<dbReference type="Proteomes" id="UP000054826">
    <property type="component" value="Unassembled WGS sequence"/>
</dbReference>
<evidence type="ECO:0000313" key="1">
    <source>
        <dbReference type="EMBL" id="KRZ44453.1"/>
    </source>
</evidence>
<organism evidence="1 2">
    <name type="scientific">Trichinella pseudospiralis</name>
    <name type="common">Parasitic roundworm</name>
    <dbReference type="NCBI Taxonomy" id="6337"/>
    <lineage>
        <taxon>Eukaryota</taxon>
        <taxon>Metazoa</taxon>
        <taxon>Ecdysozoa</taxon>
        <taxon>Nematoda</taxon>
        <taxon>Enoplea</taxon>
        <taxon>Dorylaimia</taxon>
        <taxon>Trichinellida</taxon>
        <taxon>Trichinellidae</taxon>
        <taxon>Trichinella</taxon>
    </lineage>
</organism>
<dbReference type="AlphaFoldDB" id="A0A0V1KC45"/>
<accession>A0A0V1KC45</accession>
<gene>
    <name evidence="1" type="ORF">T4C_4087</name>
</gene>
<protein>
    <submittedName>
        <fullName evidence="1">Uncharacterized protein</fullName>
    </submittedName>
</protein>
<reference evidence="1 2" key="1">
    <citation type="submission" date="2015-01" db="EMBL/GenBank/DDBJ databases">
        <title>Evolution of Trichinella species and genotypes.</title>
        <authorList>
            <person name="Korhonen P.K."/>
            <person name="Edoardo P."/>
            <person name="Giuseppe L.R."/>
            <person name="Gasser R.B."/>
        </authorList>
    </citation>
    <scope>NUCLEOTIDE SEQUENCE [LARGE SCALE GENOMIC DNA]</scope>
    <source>
        <strain evidence="1">ISS176</strain>
    </source>
</reference>
<name>A0A0V1KC45_TRIPS</name>
<dbReference type="EMBL" id="JYDV01000006">
    <property type="protein sequence ID" value="KRZ44453.1"/>
    <property type="molecule type" value="Genomic_DNA"/>
</dbReference>
<proteinExistence type="predicted"/>
<comment type="caution">
    <text evidence="1">The sequence shown here is derived from an EMBL/GenBank/DDBJ whole genome shotgun (WGS) entry which is preliminary data.</text>
</comment>
<evidence type="ECO:0000313" key="2">
    <source>
        <dbReference type="Proteomes" id="UP000054826"/>
    </source>
</evidence>
<sequence length="67" mass="7867">MWRYLYVVREGFGRGNWSLVDSGDCSRFKLVWVNASGRPKNSSFDQWSFLLLVRMFSSEDSQLQRLG</sequence>